<evidence type="ECO:0000256" key="1">
    <source>
        <dbReference type="SAM" id="Phobius"/>
    </source>
</evidence>
<keyword evidence="1" id="KW-0812">Transmembrane</keyword>
<name>A0A0H4X1A8_9BACT</name>
<dbReference type="KEGG" id="mym:A176_005826"/>
<keyword evidence="1" id="KW-0472">Membrane</keyword>
<proteinExistence type="predicted"/>
<evidence type="ECO:0000313" key="2">
    <source>
        <dbReference type="EMBL" id="AKQ68914.1"/>
    </source>
</evidence>
<dbReference type="Proteomes" id="UP000009026">
    <property type="component" value="Chromosome"/>
</dbReference>
<dbReference type="PATRIC" id="fig|1297742.4.peg.5922"/>
<dbReference type="STRING" id="1297742.A176_005826"/>
<gene>
    <name evidence="2" type="ORF">A176_005826</name>
</gene>
<dbReference type="RefSeq" id="WP_002635195.1">
    <property type="nucleotide sequence ID" value="NZ_CP012109.1"/>
</dbReference>
<dbReference type="AlphaFoldDB" id="A0A0H4X1A8"/>
<keyword evidence="3" id="KW-1185">Reference proteome</keyword>
<accession>A0A0H4X1A8</accession>
<reference evidence="2 3" key="1">
    <citation type="journal article" date="2016" name="PLoS ONE">
        <title>Complete Genome Sequence and Comparative Genomics of a Novel Myxobacterium Myxococcus hansupus.</title>
        <authorList>
            <person name="Sharma G."/>
            <person name="Narwani T."/>
            <person name="Subramanian S."/>
        </authorList>
    </citation>
    <scope>NUCLEOTIDE SEQUENCE [LARGE SCALE GENOMIC DNA]</scope>
    <source>
        <strain evidence="3">mixupus</strain>
    </source>
</reference>
<feature type="transmembrane region" description="Helical" evidence="1">
    <location>
        <begin position="46"/>
        <end position="66"/>
    </location>
</feature>
<keyword evidence="1" id="KW-1133">Transmembrane helix</keyword>
<dbReference type="EMBL" id="CP012109">
    <property type="protein sequence ID" value="AKQ68914.1"/>
    <property type="molecule type" value="Genomic_DNA"/>
</dbReference>
<protein>
    <submittedName>
        <fullName evidence="2">Uncharacterized protein</fullName>
    </submittedName>
</protein>
<evidence type="ECO:0000313" key="3">
    <source>
        <dbReference type="Proteomes" id="UP000009026"/>
    </source>
</evidence>
<organism evidence="2 3">
    <name type="scientific">Pseudomyxococcus hansupus</name>
    <dbReference type="NCBI Taxonomy" id="1297742"/>
    <lineage>
        <taxon>Bacteria</taxon>
        <taxon>Pseudomonadati</taxon>
        <taxon>Myxococcota</taxon>
        <taxon>Myxococcia</taxon>
        <taxon>Myxococcales</taxon>
        <taxon>Cystobacterineae</taxon>
        <taxon>Myxococcaceae</taxon>
        <taxon>Pseudomyxococcus</taxon>
    </lineage>
</organism>
<sequence length="68" mass="7328">MKVLLIIVGVLLAIAALTFYGYIVPLACGMNTTGCSEDLGFFTQKALVLFWPAFLLGVALTSYGIIRK</sequence>